<protein>
    <submittedName>
        <fullName evidence="12">Coagulation factor XIII B chain-like</fullName>
    </submittedName>
</protein>
<keyword evidence="3 8" id="KW-0768">Sushi</keyword>
<evidence type="ECO:0000256" key="3">
    <source>
        <dbReference type="ARBA" id="ARBA00022659"/>
    </source>
</evidence>
<feature type="domain" description="Sushi" evidence="10">
    <location>
        <begin position="277"/>
        <end position="334"/>
    </location>
</feature>
<evidence type="ECO:0000256" key="4">
    <source>
        <dbReference type="ARBA" id="ARBA00022729"/>
    </source>
</evidence>
<evidence type="ECO:0000256" key="9">
    <source>
        <dbReference type="SAM" id="SignalP"/>
    </source>
</evidence>
<dbReference type="FunFam" id="2.10.70.10:FF:000054">
    <property type="entry name" value="Complement inhibitory factor H"/>
    <property type="match status" value="1"/>
</dbReference>
<sequence>MMGYKGWILAFMLVAPGDLFVEDRLCDLPDIENGRIALYYYSFKNYYFPMKKEETLSFHCLAGYTTENGSQEARITCAMRGWVPAPKCYKKCTVPLLDHGVFSDTKPTYIIWESLQYSCNSGYLTPGGSRNGTVQCIPDGWSAQPRCIEASGIALETCLAPKLLHGHYSTTQKVFKLNAVLQYECDDGYQSAGGNTLEEERCGPEGWLFTPKCTKIGCSALSPVEHGGLHPRKESYEEGDVVQFFCLKDYSLRGSELIQCYYFGWYPKPPVCEARRNKCPPPPQPPNTKILPNLKTYQHGDMLRLECEPHFQIRGTADIQCENGKWTSPPRCMGYLPPRTDHRKLEDVGEKTSSDVSLSWETNGSCGVPPAVENSLILGLLLTSYETGSSVEYRCPRYHLLRGSSTVRCVQGNWTEPPVCLEPCFVDEENIRDFHIKMKWRLDEELIFLHGDVIEFVCEPGHVLPPFVGQQQLLVQCKRGELKYPKCISKDSNENCASPPVIENGVAMESLTTDSAHRSAVEYSCHEHHVLQGSRAVFCLNGQWTTPPVCIEPCTLSWDEMAEKNLELVWSFDNRPYFLHGEFIQFKCKPRYFSPSNSQSDFRVKCWNGHLSYPVCIERNSSELPSSQATVCPSVENLYPSPPAQRIKQCIPPKQLPHGHVIYTSKSAFIEGDDMSFQCDAGYHPEQQEARAKCTKNGWSPMPRCAVTVCEEPPEVDFGEMVSDERAMYWKGDRVQYRCNLGYTLEGPEWITCNGPKWTSLPKCLAPCSITRQQLEAKHLLLPGGRRRSLVIQNNQTLHFLCREGYVLAAPSFTKCIDGLMNLPSCISERGKTCSRPPTVANGDIITLPQEQYTSGSSVEFKCQQYYAMEGHSRSFCDNGSWTKTPVCLEAVCGEPPTVSNADIIRRRKEVYRLGHHVQYRCRAGFEMSGSDSVTCGIKVWSEPPTCKDVTCSPPSEIAHGELTGQLKERYMPNDTMRYQCDDGWRLFGPVVVTCLNKQWTKPPRCIDAAGNCGRPPPIQNGDVLNPVQELYSPGTTLQYKCQNLYVMNGSSEVRCENGQWTETPTCIEPCTVTEEDMALNNIQLKWINDSKLYTQSGDITEFTCKQNYRKDPSSPPFRARCIEGRLEYPRCIPGY</sequence>
<keyword evidence="6 8" id="KW-1015">Disulfide bond</keyword>
<dbReference type="SMART" id="SM00032">
    <property type="entry name" value="CCP"/>
    <property type="match status" value="16"/>
</dbReference>
<dbReference type="AlphaFoldDB" id="A0AA97JD35"/>
<evidence type="ECO:0000256" key="5">
    <source>
        <dbReference type="ARBA" id="ARBA00022737"/>
    </source>
</evidence>
<evidence type="ECO:0000256" key="2">
    <source>
        <dbReference type="ARBA" id="ARBA00022525"/>
    </source>
</evidence>
<evidence type="ECO:0000256" key="1">
    <source>
        <dbReference type="ARBA" id="ARBA00004613"/>
    </source>
</evidence>
<feature type="disulfide bond" evidence="8">
    <location>
        <begin position="496"/>
        <end position="539"/>
    </location>
</feature>
<keyword evidence="2" id="KW-0964">Secreted</keyword>
<feature type="disulfide bond" evidence="8">
    <location>
        <begin position="893"/>
        <end position="936"/>
    </location>
</feature>
<feature type="domain" description="Sushi" evidence="10">
    <location>
        <begin position="494"/>
        <end position="552"/>
    </location>
</feature>
<feature type="domain" description="Sushi" evidence="10">
    <location>
        <begin position="364"/>
        <end position="422"/>
    </location>
</feature>
<proteinExistence type="predicted"/>
<keyword evidence="11" id="KW-1185">Reference proteome</keyword>
<organism evidence="11 12">
    <name type="scientific">Eublepharis macularius</name>
    <name type="common">Leopard gecko</name>
    <name type="synonym">Cyrtodactylus macularius</name>
    <dbReference type="NCBI Taxonomy" id="481883"/>
    <lineage>
        <taxon>Eukaryota</taxon>
        <taxon>Metazoa</taxon>
        <taxon>Chordata</taxon>
        <taxon>Craniata</taxon>
        <taxon>Vertebrata</taxon>
        <taxon>Euteleostomi</taxon>
        <taxon>Lepidosauria</taxon>
        <taxon>Squamata</taxon>
        <taxon>Bifurcata</taxon>
        <taxon>Gekkota</taxon>
        <taxon>Eublepharidae</taxon>
        <taxon>Eublepharinae</taxon>
        <taxon>Eublepharis</taxon>
    </lineage>
</organism>
<dbReference type="PROSITE" id="PS50923">
    <property type="entry name" value="SUSHI"/>
    <property type="match status" value="11"/>
</dbReference>
<feature type="signal peptide" evidence="9">
    <location>
        <begin position="1"/>
        <end position="19"/>
    </location>
</feature>
<feature type="disulfide bond" evidence="8">
    <location>
        <begin position="710"/>
        <end position="753"/>
    </location>
</feature>
<feature type="disulfide bond" evidence="8">
    <location>
        <begin position="834"/>
        <end position="877"/>
    </location>
</feature>
<feature type="disulfide bond" evidence="8">
    <location>
        <begin position="952"/>
        <end position="995"/>
    </location>
</feature>
<comment type="caution">
    <text evidence="8">Lacks conserved residue(s) required for the propagation of feature annotation.</text>
</comment>
<dbReference type="Pfam" id="PF00084">
    <property type="entry name" value="Sushi"/>
    <property type="match status" value="13"/>
</dbReference>
<dbReference type="CDD" id="cd00033">
    <property type="entry name" value="CCP"/>
    <property type="match status" value="11"/>
</dbReference>
<feature type="chain" id="PRO_5041732006" evidence="9">
    <location>
        <begin position="20"/>
        <end position="1136"/>
    </location>
</feature>
<name>A0AA97JD35_EUBMA</name>
<dbReference type="PANTHER" id="PTHR45785">
    <property type="entry name" value="COMPLEMENT FACTOR H-RELATED"/>
    <property type="match status" value="1"/>
</dbReference>
<evidence type="ECO:0000313" key="11">
    <source>
        <dbReference type="Proteomes" id="UP001190640"/>
    </source>
</evidence>
<dbReference type="FunFam" id="2.10.70.10:FF:000060">
    <property type="entry name" value="Complement inhibitory factor H"/>
    <property type="match status" value="1"/>
</dbReference>
<evidence type="ECO:0000256" key="7">
    <source>
        <dbReference type="ARBA" id="ARBA00023180"/>
    </source>
</evidence>
<evidence type="ECO:0000259" key="10">
    <source>
        <dbReference type="PROSITE" id="PS50923"/>
    </source>
</evidence>
<keyword evidence="5" id="KW-0677">Repeat</keyword>
<dbReference type="PANTHER" id="PTHR45785:SF3">
    <property type="entry name" value="COAGULATION FACTOR XIII B CHAIN"/>
    <property type="match status" value="1"/>
</dbReference>
<dbReference type="SUPFAM" id="SSF57535">
    <property type="entry name" value="Complement control module/SCR domain"/>
    <property type="match status" value="17"/>
</dbReference>
<evidence type="ECO:0000313" key="12">
    <source>
        <dbReference type="RefSeq" id="XP_054836323.1"/>
    </source>
</evidence>
<dbReference type="KEGG" id="emc:129330316"/>
<keyword evidence="7" id="KW-0325">Glycoprotein</keyword>
<feature type="domain" description="Sushi" evidence="10">
    <location>
        <begin position="832"/>
        <end position="890"/>
    </location>
</feature>
<keyword evidence="4 9" id="KW-0732">Signal</keyword>
<dbReference type="GeneID" id="129330316"/>
<feature type="disulfide bond" evidence="8">
    <location>
        <begin position="1013"/>
        <end position="1056"/>
    </location>
</feature>
<evidence type="ECO:0000256" key="6">
    <source>
        <dbReference type="ARBA" id="ARBA00023157"/>
    </source>
</evidence>
<dbReference type="RefSeq" id="XP_054836323.1">
    <property type="nucleotide sequence ID" value="XM_054980348.1"/>
</dbReference>
<feature type="domain" description="Sushi" evidence="10">
    <location>
        <begin position="891"/>
        <end position="949"/>
    </location>
</feature>
<dbReference type="InterPro" id="IPR035976">
    <property type="entry name" value="Sushi/SCR/CCP_sf"/>
</dbReference>
<dbReference type="InterPro" id="IPR000436">
    <property type="entry name" value="Sushi_SCR_CCP_dom"/>
</dbReference>
<dbReference type="GO" id="GO:0005576">
    <property type="term" value="C:extracellular region"/>
    <property type="evidence" value="ECO:0007669"/>
    <property type="project" value="UniProtKB-SubCell"/>
</dbReference>
<dbReference type="Gene3D" id="2.10.70.10">
    <property type="entry name" value="Complement Module, domain 1"/>
    <property type="match status" value="17"/>
</dbReference>
<feature type="domain" description="Sushi" evidence="10">
    <location>
        <begin position="90"/>
        <end position="149"/>
    </location>
</feature>
<reference evidence="12" key="1">
    <citation type="submission" date="2025-08" db="UniProtKB">
        <authorList>
            <consortium name="RefSeq"/>
        </authorList>
    </citation>
    <scope>IDENTIFICATION</scope>
    <source>
        <tissue evidence="12">Blood</tissue>
    </source>
</reference>
<feature type="domain" description="Sushi" evidence="10">
    <location>
        <begin position="708"/>
        <end position="766"/>
    </location>
</feature>
<feature type="domain" description="Sushi" evidence="10">
    <location>
        <begin position="648"/>
        <end position="707"/>
    </location>
</feature>
<feature type="domain" description="Sushi" evidence="10">
    <location>
        <begin position="950"/>
        <end position="1008"/>
    </location>
</feature>
<feature type="disulfide bond" evidence="8">
    <location>
        <begin position="366"/>
        <end position="409"/>
    </location>
</feature>
<feature type="domain" description="Sushi" evidence="10">
    <location>
        <begin position="1011"/>
        <end position="1069"/>
    </location>
</feature>
<feature type="domain" description="Sushi" evidence="10">
    <location>
        <begin position="216"/>
        <end position="274"/>
    </location>
</feature>
<gene>
    <name evidence="12" type="primary">LOC129330316</name>
</gene>
<accession>A0AA97JD35</accession>
<dbReference type="InterPro" id="IPR051503">
    <property type="entry name" value="ComplSys_Reg/VirEntry_Med"/>
</dbReference>
<dbReference type="Proteomes" id="UP001190640">
    <property type="component" value="Chromosome 5"/>
</dbReference>
<evidence type="ECO:0000256" key="8">
    <source>
        <dbReference type="PROSITE-ProRule" id="PRU00302"/>
    </source>
</evidence>
<comment type="subcellular location">
    <subcellularLocation>
        <location evidence="1">Secreted</location>
    </subcellularLocation>
</comment>